<organism evidence="1">
    <name type="scientific">Vibrio splendidus</name>
    <dbReference type="NCBI Taxonomy" id="29497"/>
    <lineage>
        <taxon>Bacteria</taxon>
        <taxon>Pseudomonadati</taxon>
        <taxon>Pseudomonadota</taxon>
        <taxon>Gammaproteobacteria</taxon>
        <taxon>Vibrionales</taxon>
        <taxon>Vibrionaceae</taxon>
        <taxon>Vibrio</taxon>
    </lineage>
</organism>
<dbReference type="EMBL" id="HE577619">
    <property type="protein sequence ID" value="CCD10397.1"/>
    <property type="molecule type" value="Genomic_DNA"/>
</dbReference>
<accession>G8ZCX0</accession>
<proteinExistence type="predicted"/>
<name>G8ZCX0_VIBSP</name>
<reference evidence="1" key="1">
    <citation type="journal article" date="2012" name="Antimicrob. Agents Chemother.">
        <title>Integrating conjugative elements as vectors of antibiotic, mercury, and quaternary ammonium compound resistance in marine aquaculture environments.</title>
        <authorList>
            <person name="Rodriguez-Blanco A."/>
            <person name="Lemos M.L."/>
            <person name="Osorio C.R."/>
        </authorList>
    </citation>
    <scope>NUCLEOTIDE SEQUENCE</scope>
    <source>
        <strain evidence="1">14-3</strain>
    </source>
</reference>
<sequence>YHSPLQHDYPGLRRHLAVYGIVRPVGYSTGGVTVADHRFSINGGLALSHLQKKI</sequence>
<dbReference type="AlphaFoldDB" id="G8ZCX0"/>
<protein>
    <submittedName>
        <fullName evidence="1">Putative conjugation coupling factor</fullName>
    </submittedName>
</protein>
<evidence type="ECO:0000313" key="1">
    <source>
        <dbReference type="EMBL" id="CCD10397.1"/>
    </source>
</evidence>
<gene>
    <name evidence="1" type="primary">ORF36</name>
</gene>
<feature type="non-terminal residue" evidence="1">
    <location>
        <position position="1"/>
    </location>
</feature>